<feature type="domain" description="N-acetyltransferase" evidence="1">
    <location>
        <begin position="18"/>
        <end position="163"/>
    </location>
</feature>
<dbReference type="GO" id="GO:0016747">
    <property type="term" value="F:acyltransferase activity, transferring groups other than amino-acyl groups"/>
    <property type="evidence" value="ECO:0007669"/>
    <property type="project" value="InterPro"/>
</dbReference>
<organism evidence="2 3">
    <name type="scientific">Halobacteriovorax marinus</name>
    <dbReference type="NCBI Taxonomy" id="97084"/>
    <lineage>
        <taxon>Bacteria</taxon>
        <taxon>Pseudomonadati</taxon>
        <taxon>Bdellovibrionota</taxon>
        <taxon>Bacteriovoracia</taxon>
        <taxon>Bacteriovoracales</taxon>
        <taxon>Halobacteriovoraceae</taxon>
        <taxon>Halobacteriovorax</taxon>
    </lineage>
</organism>
<dbReference type="Proteomes" id="UP000196531">
    <property type="component" value="Unassembled WGS sequence"/>
</dbReference>
<dbReference type="PROSITE" id="PS51186">
    <property type="entry name" value="GNAT"/>
    <property type="match status" value="1"/>
</dbReference>
<dbReference type="CDD" id="cd04301">
    <property type="entry name" value="NAT_SF"/>
    <property type="match status" value="1"/>
</dbReference>
<dbReference type="InterPro" id="IPR016181">
    <property type="entry name" value="Acyl_CoA_acyltransferase"/>
</dbReference>
<comment type="caution">
    <text evidence="2">The sequence shown here is derived from an EMBL/GenBank/DDBJ whole genome shotgun (WGS) entry which is preliminary data.</text>
</comment>
<name>A0A1Y5FHY0_9BACT</name>
<accession>A0A1Y5FHY0</accession>
<sequence length="190" mass="22193">MHNSKLEVEIVGSEEFFETFKEDRDREFADFLHPGNMVFYTEAEKENSKAVNHEPDDKNNIYMVIRDKGEIIARSFSFQELRRSLLMAMSFVNEDYRGQGLYKLMMDASVKFAKERGYLKITSFHNSTNNKIIIPKLKYGFTITGMRLDAGYGTLIELTYFISEKEREAVDFRCGYKRPSKDLLSRMGIN</sequence>
<protein>
    <recommendedName>
        <fullName evidence="1">N-acetyltransferase domain-containing protein</fullName>
    </recommendedName>
</protein>
<proteinExistence type="predicted"/>
<dbReference type="EMBL" id="MAAO01000002">
    <property type="protein sequence ID" value="OUR99794.1"/>
    <property type="molecule type" value="Genomic_DNA"/>
</dbReference>
<dbReference type="Pfam" id="PF00583">
    <property type="entry name" value="Acetyltransf_1"/>
    <property type="match status" value="1"/>
</dbReference>
<dbReference type="InterPro" id="IPR000182">
    <property type="entry name" value="GNAT_dom"/>
</dbReference>
<dbReference type="AlphaFoldDB" id="A0A1Y5FHY0"/>
<dbReference type="SUPFAM" id="SSF55729">
    <property type="entry name" value="Acyl-CoA N-acyltransferases (Nat)"/>
    <property type="match status" value="1"/>
</dbReference>
<evidence type="ECO:0000259" key="1">
    <source>
        <dbReference type="PROSITE" id="PS51186"/>
    </source>
</evidence>
<gene>
    <name evidence="2" type="ORF">A9Q84_01840</name>
</gene>
<dbReference type="Gene3D" id="3.40.630.30">
    <property type="match status" value="1"/>
</dbReference>
<evidence type="ECO:0000313" key="3">
    <source>
        <dbReference type="Proteomes" id="UP000196531"/>
    </source>
</evidence>
<evidence type="ECO:0000313" key="2">
    <source>
        <dbReference type="EMBL" id="OUR99794.1"/>
    </source>
</evidence>
<reference evidence="3" key="1">
    <citation type="journal article" date="2017" name="Proc. Natl. Acad. Sci. U.S.A.">
        <title>Simulation of Deepwater Horizon oil plume reveals substrate specialization within a complex community of hydrocarbon-degraders.</title>
        <authorList>
            <person name="Hu P."/>
            <person name="Dubinsky E.A."/>
            <person name="Probst A.J."/>
            <person name="Wang J."/>
            <person name="Sieber C.M.K."/>
            <person name="Tom L.M."/>
            <person name="Gardinali P."/>
            <person name="Banfield J.F."/>
            <person name="Atlas R.M."/>
            <person name="Andersen G.L."/>
        </authorList>
    </citation>
    <scope>NUCLEOTIDE SEQUENCE [LARGE SCALE GENOMIC DNA]</scope>
</reference>